<keyword evidence="3" id="KW-1185">Reference proteome</keyword>
<sequence length="539" mass="62543">MRNKKTPQSGLLVSYDVNKPQTLHKKLPKPQEQVDLPQEVLRIICSYVDADELPNLRLVSIAFSNAAAVHMFRTMDFGFTASSFECILNVARSTKLQHHVLKLGYNAKWMSTWPISWEPECLEYHFSHQRELKEALKKLVNLNAIEFRPLHQDPQNTLENRRVTYRRIFDPFWKFLTSSLSHVSNLRSIIAANSFPYEGESLEELSTEEIKALGRLQNLTLGLDTHFGRRLPNLLCYMSNLRSLELRELVDLGERDFSELVSPSTKFRSLVSLKLDGFNLNERYFKHFLLENAHSLRSLSLRNLKLEITEKEFDTEDYYKCNQWIRMFFFFSQSMRLKNIELHGQLRTSLSGTWFIQDFVEGDKLYAEPNLMLQLTNFITHTEGSSFPLPHPDEDLRNIDFRGYGVTRGLFWVKILKRKGSIRLLRKKPHKPSVFNGYLHWEQPGFGNLAVQNDVELDGSLYNQEEHAADPEDEVVVEIEDIAAQASAFERAKAYFLANRESWTDEEKVAMAFLVDADPMSFDVESPAPFNSPTNLNLF</sequence>
<dbReference type="OrthoDB" id="5422579at2759"/>
<gene>
    <name evidence="2" type="ORF">SCLTRI_LOCUS8850</name>
</gene>
<reference evidence="2" key="1">
    <citation type="submission" date="2020-10" db="EMBL/GenBank/DDBJ databases">
        <authorList>
            <person name="Kusch S."/>
        </authorList>
    </citation>
    <scope>NUCLEOTIDE SEQUENCE</scope>
    <source>
        <strain evidence="2">SwB9</strain>
    </source>
</reference>
<evidence type="ECO:0000313" key="2">
    <source>
        <dbReference type="EMBL" id="CAD6449057.1"/>
    </source>
</evidence>
<evidence type="ECO:0000259" key="1">
    <source>
        <dbReference type="PROSITE" id="PS50181"/>
    </source>
</evidence>
<evidence type="ECO:0000313" key="3">
    <source>
        <dbReference type="Proteomes" id="UP000624404"/>
    </source>
</evidence>
<dbReference type="CDD" id="cd09917">
    <property type="entry name" value="F-box_SF"/>
    <property type="match status" value="1"/>
</dbReference>
<dbReference type="SUPFAM" id="SSF52047">
    <property type="entry name" value="RNI-like"/>
    <property type="match status" value="1"/>
</dbReference>
<dbReference type="Proteomes" id="UP000624404">
    <property type="component" value="Unassembled WGS sequence"/>
</dbReference>
<feature type="domain" description="F-box" evidence="1">
    <location>
        <begin position="30"/>
        <end position="75"/>
    </location>
</feature>
<accession>A0A8H2ZSI7</accession>
<comment type="caution">
    <text evidence="2">The sequence shown here is derived from an EMBL/GenBank/DDBJ whole genome shotgun (WGS) entry which is preliminary data.</text>
</comment>
<dbReference type="InterPro" id="IPR001810">
    <property type="entry name" value="F-box_dom"/>
</dbReference>
<dbReference type="Gene3D" id="3.80.10.10">
    <property type="entry name" value="Ribonuclease Inhibitor"/>
    <property type="match status" value="1"/>
</dbReference>
<dbReference type="Pfam" id="PF00646">
    <property type="entry name" value="F-box"/>
    <property type="match status" value="1"/>
</dbReference>
<dbReference type="AlphaFoldDB" id="A0A8H2ZSI7"/>
<dbReference type="PROSITE" id="PS50181">
    <property type="entry name" value="FBOX"/>
    <property type="match status" value="1"/>
</dbReference>
<organism evidence="2 3">
    <name type="scientific">Sclerotinia trifoliorum</name>
    <dbReference type="NCBI Taxonomy" id="28548"/>
    <lineage>
        <taxon>Eukaryota</taxon>
        <taxon>Fungi</taxon>
        <taxon>Dikarya</taxon>
        <taxon>Ascomycota</taxon>
        <taxon>Pezizomycotina</taxon>
        <taxon>Leotiomycetes</taxon>
        <taxon>Helotiales</taxon>
        <taxon>Sclerotiniaceae</taxon>
        <taxon>Sclerotinia</taxon>
    </lineage>
</organism>
<proteinExistence type="predicted"/>
<name>A0A8H2ZSI7_9HELO</name>
<dbReference type="InterPro" id="IPR032675">
    <property type="entry name" value="LRR_dom_sf"/>
</dbReference>
<dbReference type="EMBL" id="CAJHIA010000033">
    <property type="protein sequence ID" value="CAD6449057.1"/>
    <property type="molecule type" value="Genomic_DNA"/>
</dbReference>
<protein>
    <submittedName>
        <fullName evidence="2">E01c059b-9dda-4b1c-94e0-4b91e938c82f-CDS</fullName>
    </submittedName>
</protein>